<dbReference type="Proteomes" id="UP000198948">
    <property type="component" value="Unassembled WGS sequence"/>
</dbReference>
<sequence>MKASVMFYYQLLKQKVLTVLLIQVCLNLIGLSLLLLGNESRGIERGWFIPIIFTIGSVIYSATQIMKLDTSQKTKTLVSFSALGEGKKTIIKFLTLYGWVTLLIVIQGLFLLLFQLLNGTFDWQNILYLPQVLAFVCLLATMFSSYLLMPFYWMNHLIQNKRMAKLGSVALVLIVFSICLLIRTQFLTFELATDFTVFPNGYLSVSLESILWNLFFSAFAIFIDTQFKEYLLIKKR</sequence>
<dbReference type="AlphaFoldDB" id="A0A1H9SVX6"/>
<feature type="transmembrane region" description="Helical" evidence="1">
    <location>
        <begin position="166"/>
        <end position="189"/>
    </location>
</feature>
<feature type="transmembrane region" description="Helical" evidence="1">
    <location>
        <begin position="47"/>
        <end position="66"/>
    </location>
</feature>
<feature type="transmembrane region" description="Helical" evidence="1">
    <location>
        <begin position="96"/>
        <end position="116"/>
    </location>
</feature>
<keyword evidence="3" id="KW-1185">Reference proteome</keyword>
<protein>
    <submittedName>
        <fullName evidence="2">Uncharacterized protein</fullName>
    </submittedName>
</protein>
<keyword evidence="1" id="KW-0812">Transmembrane</keyword>
<evidence type="ECO:0000313" key="3">
    <source>
        <dbReference type="Proteomes" id="UP000198948"/>
    </source>
</evidence>
<keyword evidence="1" id="KW-1133">Transmembrane helix</keyword>
<feature type="transmembrane region" description="Helical" evidence="1">
    <location>
        <begin position="128"/>
        <end position="154"/>
    </location>
</feature>
<dbReference type="EMBL" id="FOHA01000009">
    <property type="protein sequence ID" value="SER89066.1"/>
    <property type="molecule type" value="Genomic_DNA"/>
</dbReference>
<reference evidence="2 3" key="1">
    <citation type="submission" date="2016-10" db="EMBL/GenBank/DDBJ databases">
        <authorList>
            <person name="de Groot N.N."/>
        </authorList>
    </citation>
    <scope>NUCLEOTIDE SEQUENCE [LARGE SCALE GENOMIC DNA]</scope>
    <source>
        <strain evidence="2 3">DSM 13760</strain>
    </source>
</reference>
<feature type="transmembrane region" description="Helical" evidence="1">
    <location>
        <begin position="209"/>
        <end position="227"/>
    </location>
</feature>
<accession>A0A1H9SVX6</accession>
<keyword evidence="1" id="KW-0472">Membrane</keyword>
<evidence type="ECO:0000256" key="1">
    <source>
        <dbReference type="SAM" id="Phobius"/>
    </source>
</evidence>
<organism evidence="2 3">
    <name type="scientific">Isobaculum melis</name>
    <dbReference type="NCBI Taxonomy" id="142588"/>
    <lineage>
        <taxon>Bacteria</taxon>
        <taxon>Bacillati</taxon>
        <taxon>Bacillota</taxon>
        <taxon>Bacilli</taxon>
        <taxon>Lactobacillales</taxon>
        <taxon>Carnobacteriaceae</taxon>
        <taxon>Isobaculum</taxon>
    </lineage>
</organism>
<dbReference type="STRING" id="142588.SAMN04488559_10983"/>
<evidence type="ECO:0000313" key="2">
    <source>
        <dbReference type="EMBL" id="SER89066.1"/>
    </source>
</evidence>
<dbReference type="RefSeq" id="WP_092652298.1">
    <property type="nucleotide sequence ID" value="NZ_FOHA01000009.1"/>
</dbReference>
<proteinExistence type="predicted"/>
<name>A0A1H9SVX6_9LACT</name>
<feature type="transmembrane region" description="Helical" evidence="1">
    <location>
        <begin position="16"/>
        <end position="35"/>
    </location>
</feature>
<gene>
    <name evidence="2" type="ORF">SAMN04488559_10983</name>
</gene>